<gene>
    <name evidence="1" type="ORF">LI90_1508</name>
</gene>
<protein>
    <submittedName>
        <fullName evidence="1">Uncharacterized protein</fullName>
    </submittedName>
</protein>
<comment type="caution">
    <text evidence="1">The sequence shown here is derived from an EMBL/GenBank/DDBJ whole genome shotgun (WGS) entry which is preliminary data.</text>
</comment>
<proteinExistence type="predicted"/>
<evidence type="ECO:0000313" key="2">
    <source>
        <dbReference type="Proteomes" id="UP000070188"/>
    </source>
</evidence>
<accession>A0A132MQ71</accession>
<dbReference type="EMBL" id="LAXD01000001">
    <property type="protein sequence ID" value="KWW99869.1"/>
    <property type="molecule type" value="Genomic_DNA"/>
</dbReference>
<organism evidence="1 2">
    <name type="scientific">Carbonactinospora thermoautotrophica</name>
    <dbReference type="NCBI Taxonomy" id="1469144"/>
    <lineage>
        <taxon>Bacteria</taxon>
        <taxon>Bacillati</taxon>
        <taxon>Actinomycetota</taxon>
        <taxon>Actinomycetes</taxon>
        <taxon>Kitasatosporales</taxon>
        <taxon>Carbonactinosporaceae</taxon>
        <taxon>Carbonactinospora</taxon>
    </lineage>
</organism>
<name>A0A132MQ71_9ACTN</name>
<dbReference type="STRING" id="1469144.LI90_1508"/>
<evidence type="ECO:0000313" key="1">
    <source>
        <dbReference type="EMBL" id="KWW99869.1"/>
    </source>
</evidence>
<dbReference type="RefSeq" id="WP_308201288.1">
    <property type="nucleotide sequence ID" value="NZ_CP171739.1"/>
</dbReference>
<keyword evidence="2" id="KW-1185">Reference proteome</keyword>
<dbReference type="PATRIC" id="fig|1469144.10.peg.1653"/>
<dbReference type="AlphaFoldDB" id="A0A132MQ71"/>
<reference evidence="2" key="1">
    <citation type="submission" date="2015-04" db="EMBL/GenBank/DDBJ databases">
        <title>Physiological reanalysis, assessment of diazotrophy, and genome sequences of multiple isolates of Streptomyces thermoautotrophicus.</title>
        <authorList>
            <person name="MacKellar D.C."/>
            <person name="Lieber L."/>
            <person name="Norman J."/>
            <person name="Bolger A."/>
            <person name="Tobin C."/>
            <person name="Murray J.W."/>
            <person name="Chang R."/>
            <person name="Ford T."/>
            <person name="Nguyen P.Q."/>
            <person name="Woodward J."/>
            <person name="Permingeat H."/>
            <person name="Joshi N.S."/>
            <person name="Silver P.A."/>
            <person name="Usadel B."/>
            <person name="Rutherford A.W."/>
            <person name="Friesen M."/>
            <person name="Prell J."/>
        </authorList>
    </citation>
    <scope>NUCLEOTIDE SEQUENCE [LARGE SCALE GENOMIC DNA]</scope>
    <source>
        <strain evidence="2">H1</strain>
    </source>
</reference>
<sequence>MNRVRHRLPSGDRWYEYPRYQFDNRSPDILELCGWALDHLGIEWRYSNPTTISVSKREAVAAMDEFIGPKY</sequence>
<dbReference type="Proteomes" id="UP000070188">
    <property type="component" value="Unassembled WGS sequence"/>
</dbReference>